<dbReference type="EMBL" id="JACHVC010000007">
    <property type="protein sequence ID" value="MBC2605813.1"/>
    <property type="molecule type" value="Genomic_DNA"/>
</dbReference>
<dbReference type="NCBIfam" id="TIGR03778">
    <property type="entry name" value="VPDSG_CTERM"/>
    <property type="match status" value="1"/>
</dbReference>
<evidence type="ECO:0000313" key="3">
    <source>
        <dbReference type="EMBL" id="MBC2605813.1"/>
    </source>
</evidence>
<organism evidence="3 4">
    <name type="scientific">Pelagicoccus albus</name>
    <dbReference type="NCBI Taxonomy" id="415222"/>
    <lineage>
        <taxon>Bacteria</taxon>
        <taxon>Pseudomonadati</taxon>
        <taxon>Verrucomicrobiota</taxon>
        <taxon>Opitutia</taxon>
        <taxon>Puniceicoccales</taxon>
        <taxon>Pelagicoccaceae</taxon>
        <taxon>Pelagicoccus</taxon>
    </lineage>
</organism>
<dbReference type="Pfam" id="PF18205">
    <property type="entry name" value="VPDSG-CTERM"/>
    <property type="match status" value="1"/>
</dbReference>
<accession>A0A7X1B546</accession>
<dbReference type="RefSeq" id="WP_185659706.1">
    <property type="nucleotide sequence ID" value="NZ_CAWPOO010000007.1"/>
</dbReference>
<evidence type="ECO:0000313" key="4">
    <source>
        <dbReference type="Proteomes" id="UP000526501"/>
    </source>
</evidence>
<dbReference type="InterPro" id="IPR022288">
    <property type="entry name" value="VPDSG_CTERM"/>
</dbReference>
<keyword evidence="4" id="KW-1185">Reference proteome</keyword>
<proteinExistence type="predicted"/>
<keyword evidence="1" id="KW-0732">Signal</keyword>
<sequence length="234" mass="24911">MKIKSTFLATISAISLFATVQSEAVEIEMGVWQPGSVGNYRANPIGDFESILDNYTLGKSTDGTWFGTFCIEKNEYFTPGDTYQVEFNDGAISGGVSGAVGGKDIISKGTAYLYKNYALGTLAGLDYGSSSALYNLQNAIWYLEGETRIGMNPGSSFSSFIDIAMNGLGLDLSGIKSDYTGNQVQVMNLTSRGGTLQHQDQLVLVSVPDSGSTIALLGLATFGLAAVGRRRNKK</sequence>
<feature type="domain" description="VPDSG-CTERM protein sorting" evidence="2">
    <location>
        <begin position="206"/>
        <end position="231"/>
    </location>
</feature>
<evidence type="ECO:0000259" key="2">
    <source>
        <dbReference type="Pfam" id="PF18205"/>
    </source>
</evidence>
<name>A0A7X1B546_9BACT</name>
<feature type="signal peptide" evidence="1">
    <location>
        <begin position="1"/>
        <end position="24"/>
    </location>
</feature>
<comment type="caution">
    <text evidence="3">The sequence shown here is derived from an EMBL/GenBank/DDBJ whole genome shotgun (WGS) entry which is preliminary data.</text>
</comment>
<reference evidence="3 4" key="1">
    <citation type="submission" date="2020-07" db="EMBL/GenBank/DDBJ databases">
        <authorList>
            <person name="Feng X."/>
        </authorList>
    </citation>
    <scope>NUCLEOTIDE SEQUENCE [LARGE SCALE GENOMIC DNA]</scope>
    <source>
        <strain evidence="3 4">JCM23202</strain>
    </source>
</reference>
<dbReference type="AlphaFoldDB" id="A0A7X1B546"/>
<protein>
    <submittedName>
        <fullName evidence="3">VPDSG-CTERM sorting domain-containing protein</fullName>
    </submittedName>
</protein>
<gene>
    <name evidence="3" type="ORF">H5P27_07135</name>
</gene>
<dbReference type="Proteomes" id="UP000526501">
    <property type="component" value="Unassembled WGS sequence"/>
</dbReference>
<evidence type="ECO:0000256" key="1">
    <source>
        <dbReference type="SAM" id="SignalP"/>
    </source>
</evidence>
<feature type="chain" id="PRO_5030742405" evidence="1">
    <location>
        <begin position="25"/>
        <end position="234"/>
    </location>
</feature>